<keyword evidence="6" id="KW-1185">Reference proteome</keyword>
<reference evidence="6" key="1">
    <citation type="journal article" date="2019" name="Int. J. Syst. Evol. Microbiol.">
        <title>The Global Catalogue of Microorganisms (GCM) 10K type strain sequencing project: providing services to taxonomists for standard genome sequencing and annotation.</title>
        <authorList>
            <consortium name="The Broad Institute Genomics Platform"/>
            <consortium name="The Broad Institute Genome Sequencing Center for Infectious Disease"/>
            <person name="Wu L."/>
            <person name="Ma J."/>
        </authorList>
    </citation>
    <scope>NUCLEOTIDE SEQUENCE [LARGE SCALE GENOMIC DNA]</scope>
    <source>
        <strain evidence="6">CGMCC 1.12770</strain>
    </source>
</reference>
<dbReference type="InterPro" id="IPR010982">
    <property type="entry name" value="Lambda_DNA-bd_dom_sf"/>
</dbReference>
<name>A0ABQ1ZJ72_9BACL</name>
<comment type="caution">
    <text evidence="5">The sequence shown here is derived from an EMBL/GenBank/DDBJ whole genome shotgun (WGS) entry which is preliminary data.</text>
</comment>
<dbReference type="RefSeq" id="WP_188594416.1">
    <property type="nucleotide sequence ID" value="NZ_BMFU01000012.1"/>
</dbReference>
<evidence type="ECO:0000259" key="4">
    <source>
        <dbReference type="PROSITE" id="PS50943"/>
    </source>
</evidence>
<dbReference type="Pfam" id="PF01381">
    <property type="entry name" value="HTH_3"/>
    <property type="match status" value="1"/>
</dbReference>
<evidence type="ECO:0000256" key="1">
    <source>
        <dbReference type="ARBA" id="ARBA00023015"/>
    </source>
</evidence>
<keyword evidence="3" id="KW-0804">Transcription</keyword>
<dbReference type="InterPro" id="IPR001387">
    <property type="entry name" value="Cro/C1-type_HTH"/>
</dbReference>
<feature type="domain" description="HTH cro/C1-type" evidence="4">
    <location>
        <begin position="12"/>
        <end position="66"/>
    </location>
</feature>
<protein>
    <submittedName>
        <fullName evidence="5">Transcriptional regulator</fullName>
    </submittedName>
</protein>
<keyword evidence="2" id="KW-0238">DNA-binding</keyword>
<sequence length="114" mass="12913">MSDWLIVIGARIRASRISKGLSQERLAEMSELNASYIGKIERGEKNITVRSLEKVTTALDMPISELFEHIKPIGHENIPAPYTLAKIITLLQNRTETDQQKALELLQLVLSWND</sequence>
<dbReference type="PANTHER" id="PTHR46797:SF23">
    <property type="entry name" value="HTH-TYPE TRANSCRIPTIONAL REGULATOR SUTR"/>
    <property type="match status" value="1"/>
</dbReference>
<evidence type="ECO:0000313" key="6">
    <source>
        <dbReference type="Proteomes" id="UP000652153"/>
    </source>
</evidence>
<dbReference type="CDD" id="cd00093">
    <property type="entry name" value="HTH_XRE"/>
    <property type="match status" value="1"/>
</dbReference>
<evidence type="ECO:0000256" key="2">
    <source>
        <dbReference type="ARBA" id="ARBA00023125"/>
    </source>
</evidence>
<dbReference type="Proteomes" id="UP000652153">
    <property type="component" value="Unassembled WGS sequence"/>
</dbReference>
<dbReference type="Gene3D" id="1.10.260.40">
    <property type="entry name" value="lambda repressor-like DNA-binding domains"/>
    <property type="match status" value="1"/>
</dbReference>
<organism evidence="5 6">
    <name type="scientific">Paenibacillus silvae</name>
    <dbReference type="NCBI Taxonomy" id="1325358"/>
    <lineage>
        <taxon>Bacteria</taxon>
        <taxon>Bacillati</taxon>
        <taxon>Bacillota</taxon>
        <taxon>Bacilli</taxon>
        <taxon>Bacillales</taxon>
        <taxon>Paenibacillaceae</taxon>
        <taxon>Paenibacillus</taxon>
    </lineage>
</organism>
<dbReference type="SUPFAM" id="SSF47413">
    <property type="entry name" value="lambda repressor-like DNA-binding domains"/>
    <property type="match status" value="1"/>
</dbReference>
<keyword evidence="1" id="KW-0805">Transcription regulation</keyword>
<dbReference type="EMBL" id="BMFU01000012">
    <property type="protein sequence ID" value="GGH68684.1"/>
    <property type="molecule type" value="Genomic_DNA"/>
</dbReference>
<proteinExistence type="predicted"/>
<accession>A0ABQ1ZJ72</accession>
<dbReference type="PANTHER" id="PTHR46797">
    <property type="entry name" value="HTH-TYPE TRANSCRIPTIONAL REGULATOR"/>
    <property type="match status" value="1"/>
</dbReference>
<gene>
    <name evidence="5" type="ORF">GCM10008014_51360</name>
</gene>
<dbReference type="InterPro" id="IPR050807">
    <property type="entry name" value="TransReg_Diox_bact_type"/>
</dbReference>
<dbReference type="SMART" id="SM00530">
    <property type="entry name" value="HTH_XRE"/>
    <property type="match status" value="1"/>
</dbReference>
<evidence type="ECO:0000313" key="5">
    <source>
        <dbReference type="EMBL" id="GGH68684.1"/>
    </source>
</evidence>
<dbReference type="PROSITE" id="PS50943">
    <property type="entry name" value="HTH_CROC1"/>
    <property type="match status" value="1"/>
</dbReference>
<evidence type="ECO:0000256" key="3">
    <source>
        <dbReference type="ARBA" id="ARBA00023163"/>
    </source>
</evidence>